<name>A0AAU7EJH4_9FLAO</name>
<proteinExistence type="predicted"/>
<sequence>MDGQIIVVEGFYTDNNNKLYGQYYYDEILSKEKHHKITIQITQSLKSKLSSGNYYNFQGYVTRGQSLDNNSKLGVYFRVTKIFEHKEDVQIVSKVEYDIIRARFDREFPIIQDILLKKIELQQKPTLDIITGIQSTSHDDYISQLLDKDYFNIRHYKCNLSTSLEIIQFLESYDFKDSYLLVILRGGGSG</sequence>
<dbReference type="RefSeq" id="WP_308991616.1">
    <property type="nucleotide sequence ID" value="NZ_CP155618.1"/>
</dbReference>
<reference evidence="1" key="1">
    <citation type="submission" date="2024-04" db="EMBL/GenBank/DDBJ databases">
        <title>Mariniflexile litorale, isolated from the shallow sediments of the Sea of Japan.</title>
        <authorList>
            <person name="Romanenko L."/>
            <person name="Isaeva M."/>
        </authorList>
    </citation>
    <scope>NUCLEOTIDE SEQUENCE [LARGE SCALE GENOMIC DNA]</scope>
    <source>
        <strain evidence="1">KMM 9835</strain>
    </source>
</reference>
<evidence type="ECO:0000313" key="1">
    <source>
        <dbReference type="EMBL" id="XBL15617.1"/>
    </source>
</evidence>
<protein>
    <submittedName>
        <fullName evidence="1">Uncharacterized protein</fullName>
    </submittedName>
</protein>
<accession>A0AAU7EJH4</accession>
<keyword evidence="2" id="KW-1185">Reference proteome</keyword>
<dbReference type="EMBL" id="CP155618">
    <property type="protein sequence ID" value="XBL15617.1"/>
    <property type="molecule type" value="Genomic_DNA"/>
</dbReference>
<dbReference type="Proteomes" id="UP001224325">
    <property type="component" value="Chromosome"/>
</dbReference>
<evidence type="ECO:0000313" key="2">
    <source>
        <dbReference type="Proteomes" id="UP001224325"/>
    </source>
</evidence>
<dbReference type="KEGG" id="mlil:QLS71_006260"/>
<organism evidence="1 2">
    <name type="scientific">Mariniflexile litorale</name>
    <dbReference type="NCBI Taxonomy" id="3045158"/>
    <lineage>
        <taxon>Bacteria</taxon>
        <taxon>Pseudomonadati</taxon>
        <taxon>Bacteroidota</taxon>
        <taxon>Flavobacteriia</taxon>
        <taxon>Flavobacteriales</taxon>
        <taxon>Flavobacteriaceae</taxon>
        <taxon>Mariniflexile</taxon>
    </lineage>
</organism>
<gene>
    <name evidence="1" type="ORF">QLS71_006260</name>
</gene>
<dbReference type="AlphaFoldDB" id="A0AAU7EJH4"/>